<dbReference type="InterPro" id="IPR036397">
    <property type="entry name" value="RNaseH_sf"/>
</dbReference>
<dbReference type="InterPro" id="IPR041588">
    <property type="entry name" value="Integrase_H2C2"/>
</dbReference>
<keyword evidence="3" id="KW-1185">Reference proteome</keyword>
<dbReference type="Proteomes" id="UP000187283">
    <property type="component" value="Unassembled WGS sequence"/>
</dbReference>
<sequence>MTSGRLARWAIILREYEYDLIHRKGTKNPADHLSRSFLEVENDESSENVEESSNSLFSMDILRYHALRNYLEGNKYPRDVDEEFRNKLKNQSRKYKLVDGKLFSYSKNYGLREVLHERNVQEKIEEIHNQEHTGINNTWIKVKRKFTGNGIFEMVKHVVSFCDRCQRFTGNPTRRHEFDPIKVTKPFEVLGIDAIGPINPISANGSRYILTAIDYVTKWPVLKAVENVQTETVVNFLIYDVIMNYGVPKKLISDRGSNFVSDTAVELYKFLGIDHHPTTSYRPQSNGQVERFNQLIKNVLSKICLFDKENWDLYLWKAMLTIRTMKHRVTGNSPSEMLYGFEITTPLTWTAPVTN</sequence>
<dbReference type="SUPFAM" id="SSF53098">
    <property type="entry name" value="Ribonuclease H-like"/>
    <property type="match status" value="1"/>
</dbReference>
<dbReference type="PANTHER" id="PTHR37984">
    <property type="entry name" value="PROTEIN CBG26694"/>
    <property type="match status" value="1"/>
</dbReference>
<dbReference type="AlphaFoldDB" id="A0A1R1YEV1"/>
<reference evidence="2 3" key="1">
    <citation type="submission" date="2017-01" db="EMBL/GenBank/DDBJ databases">
        <authorList>
            <person name="Mah S.A."/>
            <person name="Swanson W.J."/>
            <person name="Moy G.W."/>
            <person name="Vacquier V.D."/>
        </authorList>
    </citation>
    <scope>NUCLEOTIDE SEQUENCE [LARGE SCALE GENOMIC DNA]</scope>
    <source>
        <strain evidence="2 3">GSMNP</strain>
    </source>
</reference>
<evidence type="ECO:0000313" key="3">
    <source>
        <dbReference type="Proteomes" id="UP000187283"/>
    </source>
</evidence>
<dbReference type="PROSITE" id="PS50994">
    <property type="entry name" value="INTEGRASE"/>
    <property type="match status" value="1"/>
</dbReference>
<name>A0A1R1YEV1_9FUNG</name>
<dbReference type="GO" id="GO:0015074">
    <property type="term" value="P:DNA integration"/>
    <property type="evidence" value="ECO:0007669"/>
    <property type="project" value="InterPro"/>
</dbReference>
<dbReference type="PANTHER" id="PTHR37984:SF5">
    <property type="entry name" value="PROTEIN NYNRIN-LIKE"/>
    <property type="match status" value="1"/>
</dbReference>
<dbReference type="Pfam" id="PF17921">
    <property type="entry name" value="Integrase_H2C2"/>
    <property type="match status" value="1"/>
</dbReference>
<dbReference type="InterPro" id="IPR012337">
    <property type="entry name" value="RNaseH-like_sf"/>
</dbReference>
<comment type="caution">
    <text evidence="2">The sequence shown here is derived from an EMBL/GenBank/DDBJ whole genome shotgun (WGS) entry which is preliminary data.</text>
</comment>
<dbReference type="InterPro" id="IPR050951">
    <property type="entry name" value="Retrovirus_Pol_polyprotein"/>
</dbReference>
<dbReference type="Gene3D" id="1.10.340.70">
    <property type="match status" value="1"/>
</dbReference>
<evidence type="ECO:0000313" key="2">
    <source>
        <dbReference type="EMBL" id="OMJ25413.1"/>
    </source>
</evidence>
<dbReference type="Gene3D" id="3.30.420.10">
    <property type="entry name" value="Ribonuclease H-like superfamily/Ribonuclease H"/>
    <property type="match status" value="1"/>
</dbReference>
<dbReference type="EMBL" id="LSSN01000175">
    <property type="protein sequence ID" value="OMJ25413.1"/>
    <property type="molecule type" value="Genomic_DNA"/>
</dbReference>
<dbReference type="Pfam" id="PF00665">
    <property type="entry name" value="rve"/>
    <property type="match status" value="1"/>
</dbReference>
<dbReference type="STRING" id="133412.A0A1R1YEV1"/>
<accession>A0A1R1YEV1</accession>
<dbReference type="OrthoDB" id="5592268at2759"/>
<dbReference type="GO" id="GO:0003676">
    <property type="term" value="F:nucleic acid binding"/>
    <property type="evidence" value="ECO:0007669"/>
    <property type="project" value="InterPro"/>
</dbReference>
<protein>
    <submittedName>
        <fullName evidence="2">Pro-Pol polyprotein</fullName>
    </submittedName>
</protein>
<dbReference type="GO" id="GO:0005634">
    <property type="term" value="C:nucleus"/>
    <property type="evidence" value="ECO:0007669"/>
    <property type="project" value="UniProtKB-ARBA"/>
</dbReference>
<evidence type="ECO:0000259" key="1">
    <source>
        <dbReference type="PROSITE" id="PS50994"/>
    </source>
</evidence>
<feature type="domain" description="Integrase catalytic" evidence="1">
    <location>
        <begin position="182"/>
        <end position="342"/>
    </location>
</feature>
<dbReference type="FunFam" id="3.30.420.10:FF:000032">
    <property type="entry name" value="Retrovirus-related Pol polyprotein from transposon 297-like Protein"/>
    <property type="match status" value="1"/>
</dbReference>
<proteinExistence type="predicted"/>
<dbReference type="InterPro" id="IPR001584">
    <property type="entry name" value="Integrase_cat-core"/>
</dbReference>
<organism evidence="2 3">
    <name type="scientific">Smittium culicis</name>
    <dbReference type="NCBI Taxonomy" id="133412"/>
    <lineage>
        <taxon>Eukaryota</taxon>
        <taxon>Fungi</taxon>
        <taxon>Fungi incertae sedis</taxon>
        <taxon>Zoopagomycota</taxon>
        <taxon>Kickxellomycotina</taxon>
        <taxon>Harpellomycetes</taxon>
        <taxon>Harpellales</taxon>
        <taxon>Legeriomycetaceae</taxon>
        <taxon>Smittium</taxon>
    </lineage>
</organism>
<gene>
    <name evidence="2" type="ORF">AYI70_g910</name>
</gene>